<dbReference type="Proteomes" id="UP001148838">
    <property type="component" value="Unassembled WGS sequence"/>
</dbReference>
<dbReference type="EMBL" id="JAJSOF020000001">
    <property type="protein sequence ID" value="KAJ4450835.1"/>
    <property type="molecule type" value="Genomic_DNA"/>
</dbReference>
<organism evidence="1 2">
    <name type="scientific">Periplaneta americana</name>
    <name type="common">American cockroach</name>
    <name type="synonym">Blatta americana</name>
    <dbReference type="NCBI Taxonomy" id="6978"/>
    <lineage>
        <taxon>Eukaryota</taxon>
        <taxon>Metazoa</taxon>
        <taxon>Ecdysozoa</taxon>
        <taxon>Arthropoda</taxon>
        <taxon>Hexapoda</taxon>
        <taxon>Insecta</taxon>
        <taxon>Pterygota</taxon>
        <taxon>Neoptera</taxon>
        <taxon>Polyneoptera</taxon>
        <taxon>Dictyoptera</taxon>
        <taxon>Blattodea</taxon>
        <taxon>Blattoidea</taxon>
        <taxon>Blattidae</taxon>
        <taxon>Blattinae</taxon>
        <taxon>Periplaneta</taxon>
    </lineage>
</organism>
<keyword evidence="2" id="KW-1185">Reference proteome</keyword>
<sequence>MYTAWKIKCSVSMLSVEVNVNKYLSNCLNPLLIKKKESHQYVFPNSSHSCLYRQYRTYRRLTVLYNVQLVYKSCVNSLLIITTYVVYNSITVTQLRHSFVITSLRKLPSICSYWLEGKPQKKPQPGNLPRPGIEPGPPSFAATRANRYSTGVDFIFVTVAPRYFNFAFVVGPNVMSKQMKLWTVFALPTPPRNPTATEQECVVLIVTRNRRITFPPMHKFNFVQCGTQTGQLKSIAPAVMLFPNRFNFVQCGTQTGQLKSIAPAVMLSPN</sequence>
<proteinExistence type="predicted"/>
<name>A0ABQ8TVR8_PERAM</name>
<reference evidence="1 2" key="1">
    <citation type="journal article" date="2022" name="Allergy">
        <title>Genome assembly and annotation of Periplaneta americana reveal a comprehensive cockroach allergen profile.</title>
        <authorList>
            <person name="Wang L."/>
            <person name="Xiong Q."/>
            <person name="Saelim N."/>
            <person name="Wang L."/>
            <person name="Nong W."/>
            <person name="Wan A.T."/>
            <person name="Shi M."/>
            <person name="Liu X."/>
            <person name="Cao Q."/>
            <person name="Hui J.H.L."/>
            <person name="Sookrung N."/>
            <person name="Leung T.F."/>
            <person name="Tungtrongchitr A."/>
            <person name="Tsui S.K.W."/>
        </authorList>
    </citation>
    <scope>NUCLEOTIDE SEQUENCE [LARGE SCALE GENOMIC DNA]</scope>
    <source>
        <strain evidence="1">PWHHKU_190912</strain>
    </source>
</reference>
<evidence type="ECO:0000313" key="2">
    <source>
        <dbReference type="Proteomes" id="UP001148838"/>
    </source>
</evidence>
<protein>
    <submittedName>
        <fullName evidence="1">Uncharacterized protein</fullName>
    </submittedName>
</protein>
<evidence type="ECO:0000313" key="1">
    <source>
        <dbReference type="EMBL" id="KAJ4450835.1"/>
    </source>
</evidence>
<comment type="caution">
    <text evidence="1">The sequence shown here is derived from an EMBL/GenBank/DDBJ whole genome shotgun (WGS) entry which is preliminary data.</text>
</comment>
<feature type="non-terminal residue" evidence="1">
    <location>
        <position position="270"/>
    </location>
</feature>
<gene>
    <name evidence="1" type="ORF">ANN_02266</name>
</gene>
<accession>A0ABQ8TVR8</accession>